<evidence type="ECO:0000313" key="2">
    <source>
        <dbReference type="EMBL" id="RZF36484.1"/>
    </source>
</evidence>
<keyword evidence="1" id="KW-0732">Signal</keyword>
<protein>
    <submittedName>
        <fullName evidence="2">Uncharacterized protein</fullName>
    </submittedName>
</protein>
<feature type="non-terminal residue" evidence="2">
    <location>
        <position position="1"/>
    </location>
</feature>
<name>A0A482WSF8_LAOST</name>
<comment type="caution">
    <text evidence="2">The sequence shown here is derived from an EMBL/GenBank/DDBJ whole genome shotgun (WGS) entry which is preliminary data.</text>
</comment>
<keyword evidence="3" id="KW-1185">Reference proteome</keyword>
<feature type="chain" id="PRO_5019833577" evidence="1">
    <location>
        <begin position="33"/>
        <end position="266"/>
    </location>
</feature>
<evidence type="ECO:0000256" key="1">
    <source>
        <dbReference type="SAM" id="SignalP"/>
    </source>
</evidence>
<dbReference type="InParanoid" id="A0A482WSF8"/>
<dbReference type="AlphaFoldDB" id="A0A482WSF8"/>
<proteinExistence type="predicted"/>
<sequence length="266" mass="29781">KSDYTREILERKMKLLFLLLGLSATSFETGHADPIRKHKQLFNSKISNAEVVNYSTELSQGRTLKSSGFQVPKNQNIWNLEGGDSIGSYSIIEEVDETLMRNTKNESNGEQLIHEPNQPLVGKDEAIKFGISRLVKDTIEVLNSLTRGRIHEKWRNVRFKGIDILYEQEQNRENDDRKGIGTHKIQNKKPTNRLLKILALTRKAISGQNNRNENGAENESREFDIIIREQNQIENLTSNVCSCLPASSTAAAGLTSSGAQSGSGLS</sequence>
<gene>
    <name evidence="2" type="ORF">LSTR_LSTR011271</name>
</gene>
<reference evidence="2 3" key="1">
    <citation type="journal article" date="2017" name="Gigascience">
        <title>Genome sequence of the small brown planthopper, Laodelphax striatellus.</title>
        <authorList>
            <person name="Zhu J."/>
            <person name="Jiang F."/>
            <person name="Wang X."/>
            <person name="Yang P."/>
            <person name="Bao Y."/>
            <person name="Zhao W."/>
            <person name="Wang W."/>
            <person name="Lu H."/>
            <person name="Wang Q."/>
            <person name="Cui N."/>
            <person name="Li J."/>
            <person name="Chen X."/>
            <person name="Luo L."/>
            <person name="Yu J."/>
            <person name="Kang L."/>
            <person name="Cui F."/>
        </authorList>
    </citation>
    <scope>NUCLEOTIDE SEQUENCE [LARGE SCALE GENOMIC DNA]</scope>
    <source>
        <strain evidence="2">Lst14</strain>
    </source>
</reference>
<feature type="signal peptide" evidence="1">
    <location>
        <begin position="1"/>
        <end position="32"/>
    </location>
</feature>
<dbReference type="Proteomes" id="UP000291343">
    <property type="component" value="Unassembled WGS sequence"/>
</dbReference>
<dbReference type="EMBL" id="QKKF02026394">
    <property type="protein sequence ID" value="RZF36484.1"/>
    <property type="molecule type" value="Genomic_DNA"/>
</dbReference>
<accession>A0A482WSF8</accession>
<evidence type="ECO:0000313" key="3">
    <source>
        <dbReference type="Proteomes" id="UP000291343"/>
    </source>
</evidence>
<organism evidence="2 3">
    <name type="scientific">Laodelphax striatellus</name>
    <name type="common">Small brown planthopper</name>
    <name type="synonym">Delphax striatella</name>
    <dbReference type="NCBI Taxonomy" id="195883"/>
    <lineage>
        <taxon>Eukaryota</taxon>
        <taxon>Metazoa</taxon>
        <taxon>Ecdysozoa</taxon>
        <taxon>Arthropoda</taxon>
        <taxon>Hexapoda</taxon>
        <taxon>Insecta</taxon>
        <taxon>Pterygota</taxon>
        <taxon>Neoptera</taxon>
        <taxon>Paraneoptera</taxon>
        <taxon>Hemiptera</taxon>
        <taxon>Auchenorrhyncha</taxon>
        <taxon>Fulgoroidea</taxon>
        <taxon>Delphacidae</taxon>
        <taxon>Criomorphinae</taxon>
        <taxon>Laodelphax</taxon>
    </lineage>
</organism>
<feature type="non-terminal residue" evidence="2">
    <location>
        <position position="266"/>
    </location>
</feature>